<feature type="transmembrane region" description="Helical" evidence="1">
    <location>
        <begin position="134"/>
        <end position="157"/>
    </location>
</feature>
<dbReference type="InterPro" id="IPR052524">
    <property type="entry name" value="MFS_Cyanate_Porter"/>
</dbReference>
<accession>A0ABY5KS84</accession>
<keyword evidence="1" id="KW-0812">Transmembrane</keyword>
<feature type="transmembrane region" description="Helical" evidence="1">
    <location>
        <begin position="163"/>
        <end position="182"/>
    </location>
</feature>
<feature type="transmembrane region" description="Helical" evidence="1">
    <location>
        <begin position="100"/>
        <end position="122"/>
    </location>
</feature>
<gene>
    <name evidence="2" type="ORF">NP048_04480</name>
</gene>
<evidence type="ECO:0000313" key="2">
    <source>
        <dbReference type="EMBL" id="UUI72718.1"/>
    </source>
</evidence>
<dbReference type="Pfam" id="PF07690">
    <property type="entry name" value="MFS_1"/>
    <property type="match status" value="1"/>
</dbReference>
<name>A0ABY5KS84_9CELL</name>
<dbReference type="SUPFAM" id="SSF103473">
    <property type="entry name" value="MFS general substrate transporter"/>
    <property type="match status" value="1"/>
</dbReference>
<dbReference type="RefSeq" id="WP_227578297.1">
    <property type="nucleotide sequence ID" value="NZ_CP101987.1"/>
</dbReference>
<feature type="transmembrane region" description="Helical" evidence="1">
    <location>
        <begin position="306"/>
        <end position="329"/>
    </location>
</feature>
<dbReference type="PANTHER" id="PTHR23523">
    <property type="match status" value="1"/>
</dbReference>
<feature type="transmembrane region" description="Helical" evidence="1">
    <location>
        <begin position="281"/>
        <end position="300"/>
    </location>
</feature>
<sequence length="397" mass="40043">MTRAAAGRGALLAALLLVSLNLRGPITALAPVVEDVRADLGLTPAVAGLLTGLPILCFAALTPLAAVALARLGTTRMLAGTLVAILLGTLLRSFGDVPGAFVGTLVIGAAVTVGNVGVPIVVARDFPLQVPRTMGLFSAVMNGGAALTTFGTAPLAAVLGWRWALVVWGVLTILALVVWTHVHRDAGVDAPRDAGDVPDPPVGRPAVPVLRRPVTWLLCAAFVGQSAAYMGVVAWLPSVLHDDVGMSRTAAGAAASLFALLGVAGSVLAPAALARRVPPRILVLVVAACWLALPVGLLVAPGGWAVWTVLAGLAQAANFVVLFSVVAAVSRTSAEVRRLSATVQTVGYTAAAATPSVLGELHSATGGWTAPLVTIGALLALMTVTHTVAAGGLARRA</sequence>
<reference evidence="2 3" key="1">
    <citation type="submission" date="2022-07" db="EMBL/GenBank/DDBJ databases">
        <title>Novel species in genus cellulomonas.</title>
        <authorList>
            <person name="Ye L."/>
        </authorList>
    </citation>
    <scope>NUCLEOTIDE SEQUENCE [LARGE SCALE GENOMIC DNA]</scope>
    <source>
        <strain evidence="3">zg-B89</strain>
    </source>
</reference>
<protein>
    <submittedName>
        <fullName evidence="2">MFS transporter</fullName>
    </submittedName>
</protein>
<dbReference type="Proteomes" id="UP001316384">
    <property type="component" value="Chromosome"/>
</dbReference>
<keyword evidence="3" id="KW-1185">Reference proteome</keyword>
<dbReference type="InterPro" id="IPR011701">
    <property type="entry name" value="MFS"/>
</dbReference>
<evidence type="ECO:0000313" key="3">
    <source>
        <dbReference type="Proteomes" id="UP001316384"/>
    </source>
</evidence>
<dbReference type="InterPro" id="IPR036259">
    <property type="entry name" value="MFS_trans_sf"/>
</dbReference>
<feature type="transmembrane region" description="Helical" evidence="1">
    <location>
        <begin position="249"/>
        <end position="269"/>
    </location>
</feature>
<proteinExistence type="predicted"/>
<dbReference type="PANTHER" id="PTHR23523:SF2">
    <property type="entry name" value="2-NITROIMIDAZOLE TRANSPORTER"/>
    <property type="match status" value="1"/>
</dbReference>
<feature type="transmembrane region" description="Helical" evidence="1">
    <location>
        <begin position="214"/>
        <end position="237"/>
    </location>
</feature>
<feature type="transmembrane region" description="Helical" evidence="1">
    <location>
        <begin position="370"/>
        <end position="394"/>
    </location>
</feature>
<dbReference type="Gene3D" id="1.20.1250.20">
    <property type="entry name" value="MFS general substrate transporter like domains"/>
    <property type="match status" value="2"/>
</dbReference>
<evidence type="ECO:0000256" key="1">
    <source>
        <dbReference type="SAM" id="Phobius"/>
    </source>
</evidence>
<feature type="transmembrane region" description="Helical" evidence="1">
    <location>
        <begin position="44"/>
        <end position="70"/>
    </location>
</feature>
<keyword evidence="1" id="KW-1133">Transmembrane helix</keyword>
<feature type="transmembrane region" description="Helical" evidence="1">
    <location>
        <begin position="341"/>
        <end position="358"/>
    </location>
</feature>
<feature type="transmembrane region" description="Helical" evidence="1">
    <location>
        <begin position="77"/>
        <end position="94"/>
    </location>
</feature>
<dbReference type="EMBL" id="CP101987">
    <property type="protein sequence ID" value="UUI72718.1"/>
    <property type="molecule type" value="Genomic_DNA"/>
</dbReference>
<organism evidence="2 3">
    <name type="scientific">Cellulomonas xiejunii</name>
    <dbReference type="NCBI Taxonomy" id="2968083"/>
    <lineage>
        <taxon>Bacteria</taxon>
        <taxon>Bacillati</taxon>
        <taxon>Actinomycetota</taxon>
        <taxon>Actinomycetes</taxon>
        <taxon>Micrococcales</taxon>
        <taxon>Cellulomonadaceae</taxon>
        <taxon>Cellulomonas</taxon>
    </lineage>
</organism>
<keyword evidence="1" id="KW-0472">Membrane</keyword>